<evidence type="ECO:0000259" key="1">
    <source>
        <dbReference type="PROSITE" id="PS51819"/>
    </source>
</evidence>
<accession>A0ABS9ZXD5</accession>
<dbReference type="RefSeq" id="WP_243361958.1">
    <property type="nucleotide sequence ID" value="NZ_JALGBH010000002.1"/>
</dbReference>
<keyword evidence="3" id="KW-1185">Reference proteome</keyword>
<dbReference type="PROSITE" id="PS51819">
    <property type="entry name" value="VOC"/>
    <property type="match status" value="1"/>
</dbReference>
<dbReference type="InterPro" id="IPR037523">
    <property type="entry name" value="VOC_core"/>
</dbReference>
<reference evidence="2" key="1">
    <citation type="submission" date="2022-03" db="EMBL/GenBank/DDBJ databases">
        <authorList>
            <person name="Woo C.Y."/>
        </authorList>
    </citation>
    <scope>NUCLEOTIDE SEQUENCE</scope>
    <source>
        <strain evidence="2">CYS-01</strain>
    </source>
</reference>
<dbReference type="InterPro" id="IPR004360">
    <property type="entry name" value="Glyas_Fos-R_dOase_dom"/>
</dbReference>
<dbReference type="Proteomes" id="UP001165460">
    <property type="component" value="Unassembled WGS sequence"/>
</dbReference>
<name>A0ABS9ZXD5_9SPHI</name>
<dbReference type="EMBL" id="JALGBH010000002">
    <property type="protein sequence ID" value="MCJ0742991.1"/>
    <property type="molecule type" value="Genomic_DNA"/>
</dbReference>
<dbReference type="SUPFAM" id="SSF54593">
    <property type="entry name" value="Glyoxalase/Bleomycin resistance protein/Dihydroxybiphenyl dioxygenase"/>
    <property type="match status" value="1"/>
</dbReference>
<protein>
    <submittedName>
        <fullName evidence="2">VOC family protein</fullName>
    </submittedName>
</protein>
<feature type="domain" description="VOC" evidence="1">
    <location>
        <begin position="7"/>
        <end position="125"/>
    </location>
</feature>
<dbReference type="InterPro" id="IPR029068">
    <property type="entry name" value="Glyas_Bleomycin-R_OHBP_Dase"/>
</dbReference>
<dbReference type="Pfam" id="PF00903">
    <property type="entry name" value="Glyoxalase"/>
    <property type="match status" value="1"/>
</dbReference>
<gene>
    <name evidence="2" type="ORF">MMF97_09740</name>
</gene>
<comment type="caution">
    <text evidence="2">The sequence shown here is derived from an EMBL/GenBank/DDBJ whole genome shotgun (WGS) entry which is preliminary data.</text>
</comment>
<dbReference type="Gene3D" id="3.10.180.10">
    <property type="entry name" value="2,3-Dihydroxybiphenyl 1,2-Dioxygenase, domain 1"/>
    <property type="match status" value="1"/>
</dbReference>
<evidence type="ECO:0000313" key="2">
    <source>
        <dbReference type="EMBL" id="MCJ0742991.1"/>
    </source>
</evidence>
<organism evidence="2 3">
    <name type="scientific">Pedobacter montanisoli</name>
    <dbReference type="NCBI Taxonomy" id="2923277"/>
    <lineage>
        <taxon>Bacteria</taxon>
        <taxon>Pseudomonadati</taxon>
        <taxon>Bacteroidota</taxon>
        <taxon>Sphingobacteriia</taxon>
        <taxon>Sphingobacteriales</taxon>
        <taxon>Sphingobacteriaceae</taxon>
        <taxon>Pedobacter</taxon>
    </lineage>
</organism>
<sequence length="128" mass="14856">MSSIYSHLKKMSPQLLVANLEQSLNFYTGKLGFNLAFRYQDFYAVLGKDPFSIHLKLGKPLQKERIQKRNNQDIDITFSVDNIEDLYLKVLAESIEIVQPLRSMPYAKEFYIADPDGYILAFIEETKN</sequence>
<proteinExistence type="predicted"/>
<evidence type="ECO:0000313" key="3">
    <source>
        <dbReference type="Proteomes" id="UP001165460"/>
    </source>
</evidence>